<evidence type="ECO:0000313" key="3">
    <source>
        <dbReference type="RefSeq" id="XP_058976594.1"/>
    </source>
</evidence>
<feature type="compositionally biased region" description="Basic and acidic residues" evidence="1">
    <location>
        <begin position="90"/>
        <end position="105"/>
    </location>
</feature>
<feature type="compositionally biased region" description="Low complexity" evidence="1">
    <location>
        <begin position="205"/>
        <end position="216"/>
    </location>
</feature>
<organism evidence="2 3">
    <name type="scientific">Musca domestica</name>
    <name type="common">House fly</name>
    <dbReference type="NCBI Taxonomy" id="7370"/>
    <lineage>
        <taxon>Eukaryota</taxon>
        <taxon>Metazoa</taxon>
        <taxon>Ecdysozoa</taxon>
        <taxon>Arthropoda</taxon>
        <taxon>Hexapoda</taxon>
        <taxon>Insecta</taxon>
        <taxon>Pterygota</taxon>
        <taxon>Neoptera</taxon>
        <taxon>Endopterygota</taxon>
        <taxon>Diptera</taxon>
        <taxon>Brachycera</taxon>
        <taxon>Muscomorpha</taxon>
        <taxon>Muscoidea</taxon>
        <taxon>Muscidae</taxon>
        <taxon>Musca</taxon>
    </lineage>
</organism>
<dbReference type="Proteomes" id="UP001652621">
    <property type="component" value="Unplaced"/>
</dbReference>
<gene>
    <name evidence="3" type="primary">LOC131801685</name>
</gene>
<reference evidence="3" key="1">
    <citation type="submission" date="2025-08" db="UniProtKB">
        <authorList>
            <consortium name="RefSeq"/>
        </authorList>
    </citation>
    <scope>IDENTIFICATION</scope>
    <source>
        <strain evidence="3">Aabys</strain>
        <tissue evidence="3">Whole body</tissue>
    </source>
</reference>
<feature type="compositionally biased region" description="Basic and acidic residues" evidence="1">
    <location>
        <begin position="163"/>
        <end position="173"/>
    </location>
</feature>
<evidence type="ECO:0000256" key="1">
    <source>
        <dbReference type="SAM" id="MobiDB-lite"/>
    </source>
</evidence>
<dbReference type="RefSeq" id="XP_058976594.1">
    <property type="nucleotide sequence ID" value="XM_059120611.1"/>
</dbReference>
<feature type="region of interest" description="Disordered" evidence="1">
    <location>
        <begin position="195"/>
        <end position="216"/>
    </location>
</feature>
<name>A0ABM3USU1_MUSDO</name>
<keyword evidence="2" id="KW-1185">Reference proteome</keyword>
<accession>A0ABM3USU1</accession>
<feature type="compositionally biased region" description="Pro residues" evidence="1">
    <location>
        <begin position="65"/>
        <end position="83"/>
    </location>
</feature>
<dbReference type="GeneID" id="131801685"/>
<sequence>MTFNKIGLVKYPYKYSRKLYFFNTIEMKLFVVIGVLALLAVGQAQEEGAETTTVDPTEDDGETSSPPPPPPPPSKRPGPPGPPGHHRPHGPPEHHRPHGPPEHQGPHGPLGNRIPGPPGRPFRPEHGEPGPFGGPGHRVQGLFEELRNRPAQGSRPGPFGSRYENERPSESHHFPKRLPVLFDFGSGNDFGVGNIFGGRDGKLPTTTTTTTADPGY</sequence>
<proteinExistence type="predicted"/>
<feature type="region of interest" description="Disordered" evidence="1">
    <location>
        <begin position="48"/>
        <end position="174"/>
    </location>
</feature>
<evidence type="ECO:0000313" key="2">
    <source>
        <dbReference type="Proteomes" id="UP001652621"/>
    </source>
</evidence>
<protein>
    <submittedName>
        <fullName evidence="3">Basic salivary proline-rich protein 1-like</fullName>
    </submittedName>
</protein>